<feature type="transmembrane region" description="Helical" evidence="1">
    <location>
        <begin position="230"/>
        <end position="249"/>
    </location>
</feature>
<name>D9R1R0_LACSW</name>
<dbReference type="STRING" id="610130.Closa_0158"/>
<evidence type="ECO:0000256" key="1">
    <source>
        <dbReference type="SAM" id="Phobius"/>
    </source>
</evidence>
<reference evidence="2" key="1">
    <citation type="submission" date="2010-07" db="EMBL/GenBank/DDBJ databases">
        <title>Complete sequence of Clostridium saccharolyticum WM1.</title>
        <authorList>
            <consortium name="US DOE Joint Genome Institute"/>
            <person name="Lucas S."/>
            <person name="Copeland A."/>
            <person name="Lapidus A."/>
            <person name="Cheng J.-F."/>
            <person name="Bruce D."/>
            <person name="Goodwin L."/>
            <person name="Pitluck S."/>
            <person name="Chertkov O."/>
            <person name="Detter J.C."/>
            <person name="Han C."/>
            <person name="Tapia R."/>
            <person name="Land M."/>
            <person name="Hauser L."/>
            <person name="Chang Y.-J."/>
            <person name="Jeffries C."/>
            <person name="Kyrpides N."/>
            <person name="Ivanova N."/>
            <person name="Mikhailova N."/>
            <person name="Mouttaki H."/>
            <person name="Lin L."/>
            <person name="Zhou J."/>
            <person name="Hemme C.L."/>
            <person name="Woyke T."/>
        </authorList>
    </citation>
    <scope>NUCLEOTIDE SEQUENCE [LARGE SCALE GENOMIC DNA]</scope>
    <source>
        <strain evidence="2">WM1</strain>
    </source>
</reference>
<sequence>MKEPISARTRGLSGNTLKMIAIVTMLIDHIGVAVIENGVLRYQTVRPAYEAFGMPGGSMWTVMDLALRTMGRIAFPIFCFLLVEGFFHTRDIKKYGTRLFLFALISEIPFDLALFGKWYYPDYQNVYVTLFIGLCVLYWYEKFSGDLVRRTLIFFAGCVAAVLLKCDYNIIGIAMILLFYIYYGNKKMQTIFAGILAAYESLGCFGAAILAFIPIRMYNGTRGKGNFKYFFYWFYPAHLILLYILRLFIIQ</sequence>
<dbReference type="KEGG" id="csh:Closa_0158"/>
<dbReference type="OrthoDB" id="9781069at2"/>
<keyword evidence="1" id="KW-0472">Membrane</keyword>
<evidence type="ECO:0000313" key="2">
    <source>
        <dbReference type="EMBL" id="ADL02801.1"/>
    </source>
</evidence>
<accession>D9R1R0</accession>
<feature type="transmembrane region" description="Helical" evidence="1">
    <location>
        <begin position="69"/>
        <end position="87"/>
    </location>
</feature>
<dbReference type="Pfam" id="PF05857">
    <property type="entry name" value="TraX"/>
    <property type="match status" value="1"/>
</dbReference>
<gene>
    <name evidence="2" type="ordered locus">Closa_0158</name>
</gene>
<protein>
    <recommendedName>
        <fullName evidence="4">TraX protein</fullName>
    </recommendedName>
</protein>
<evidence type="ECO:0000313" key="3">
    <source>
        <dbReference type="Proteomes" id="UP000001662"/>
    </source>
</evidence>
<feature type="transmembrane region" description="Helical" evidence="1">
    <location>
        <begin position="124"/>
        <end position="140"/>
    </location>
</feature>
<dbReference type="PaxDb" id="610130-Closa_0158"/>
<feature type="transmembrane region" description="Helical" evidence="1">
    <location>
        <begin position="152"/>
        <end position="183"/>
    </location>
</feature>
<evidence type="ECO:0008006" key="4">
    <source>
        <dbReference type="Google" id="ProtNLM"/>
    </source>
</evidence>
<dbReference type="AlphaFoldDB" id="D9R1R0"/>
<keyword evidence="1" id="KW-0812">Transmembrane</keyword>
<keyword evidence="1" id="KW-1133">Transmembrane helix</keyword>
<keyword evidence="3" id="KW-1185">Reference proteome</keyword>
<dbReference type="RefSeq" id="WP_013270901.1">
    <property type="nucleotide sequence ID" value="NC_014376.1"/>
</dbReference>
<proteinExistence type="predicted"/>
<dbReference type="HOGENOM" id="CLU_074054_0_0_9"/>
<feature type="transmembrane region" description="Helical" evidence="1">
    <location>
        <begin position="195"/>
        <end position="218"/>
    </location>
</feature>
<feature type="transmembrane region" description="Helical" evidence="1">
    <location>
        <begin position="99"/>
        <end position="118"/>
    </location>
</feature>
<organism evidence="2 3">
    <name type="scientific">Lacrimispora saccharolytica (strain ATCC 35040 / DSM 2544 / NRCC 2533 / WM1)</name>
    <name type="common">Clostridium saccharolyticum</name>
    <dbReference type="NCBI Taxonomy" id="610130"/>
    <lineage>
        <taxon>Bacteria</taxon>
        <taxon>Bacillati</taxon>
        <taxon>Bacillota</taxon>
        <taxon>Clostridia</taxon>
        <taxon>Lachnospirales</taxon>
        <taxon>Lachnospiraceae</taxon>
        <taxon>Lacrimispora</taxon>
    </lineage>
</organism>
<feature type="transmembrane region" description="Helical" evidence="1">
    <location>
        <begin position="20"/>
        <end position="40"/>
    </location>
</feature>
<dbReference type="Proteomes" id="UP000001662">
    <property type="component" value="Chromosome"/>
</dbReference>
<dbReference type="EMBL" id="CP002109">
    <property type="protein sequence ID" value="ADL02801.1"/>
    <property type="molecule type" value="Genomic_DNA"/>
</dbReference>
<dbReference type="eggNOG" id="ENOG5031QMC">
    <property type="taxonomic scope" value="Bacteria"/>
</dbReference>
<dbReference type="InterPro" id="IPR008875">
    <property type="entry name" value="TraX"/>
</dbReference>